<sequence length="520" mass="57266">MKKFAPLVVIIAIIGLFVTLLNRPKSDASSATTNNDTPTSSQGLTIVTPWEITNNDPSTSGFVFQRLNIAETLVDADDDAKLTAGLATQWQSNPTMTEWTVKLRDGVLFHDGSPLTADAVVKSLTIALKKPSALQQAYIHQIQAIDDKQVKFTLSKPNLSFPAFLAHATAIILAPSSYNDKEEVVKVIGTGAYQVTKIEPPQKIEQEAFDNYWGKKASIKHITYLANSRSESRALLAQSKPDYLVFNLDAASLSRLQADQNLNIVSKSIARTIQYKVNAKLPPFDDVKFRQILSRAIDRQGISEQVLKIDGGMANQILPPIFTDWQINAPNSTPDYDALQQELAKLGYQKDSNGKLLGKDGKTIAFTLKTFSDRPELPIVATALQAQFAKLGIDVEVAIGNFSDIPASHQNGTLQMALYARNYGLIPDPLGALMEDFAPNGSDWGVMNWHNQTLNDALNQINDGASNTSELQKQIAQIIYDEQPITPVVYYQQNAAANNKLSGLQLDAFERSFRLNELSW</sequence>
<dbReference type="PIRSF" id="PIRSF002741">
    <property type="entry name" value="MppA"/>
    <property type="match status" value="1"/>
</dbReference>
<dbReference type="Gene3D" id="3.40.190.10">
    <property type="entry name" value="Periplasmic binding protein-like II"/>
    <property type="match status" value="1"/>
</dbReference>
<keyword evidence="3" id="KW-1185">Reference proteome</keyword>
<dbReference type="Pfam" id="PF00496">
    <property type="entry name" value="SBP_bac_5"/>
    <property type="match status" value="1"/>
</dbReference>
<dbReference type="SUPFAM" id="SSF53850">
    <property type="entry name" value="Periplasmic binding protein-like II"/>
    <property type="match status" value="1"/>
</dbReference>
<dbReference type="EMBL" id="CP089977">
    <property type="protein sequence ID" value="UXZ04398.1"/>
    <property type="molecule type" value="Genomic_DNA"/>
</dbReference>
<dbReference type="Proteomes" id="UP001063782">
    <property type="component" value="Chromosome"/>
</dbReference>
<dbReference type="PANTHER" id="PTHR30290">
    <property type="entry name" value="PERIPLASMIC BINDING COMPONENT OF ABC TRANSPORTER"/>
    <property type="match status" value="1"/>
</dbReference>
<evidence type="ECO:0000313" key="3">
    <source>
        <dbReference type="Proteomes" id="UP001063782"/>
    </source>
</evidence>
<dbReference type="RefSeq" id="WP_263075885.1">
    <property type="nucleotide sequence ID" value="NZ_CP089977.1"/>
</dbReference>
<accession>A0ABY6F2S7</accession>
<name>A0ABY6F2S7_9GAMM</name>
<feature type="domain" description="Solute-binding protein family 5" evidence="1">
    <location>
        <begin position="82"/>
        <end position="439"/>
    </location>
</feature>
<evidence type="ECO:0000259" key="1">
    <source>
        <dbReference type="Pfam" id="PF00496"/>
    </source>
</evidence>
<organism evidence="2 3">
    <name type="scientific">Moraxella nasicaprae</name>
    <dbReference type="NCBI Taxonomy" id="2904122"/>
    <lineage>
        <taxon>Bacteria</taxon>
        <taxon>Pseudomonadati</taxon>
        <taxon>Pseudomonadota</taxon>
        <taxon>Gammaproteobacteria</taxon>
        <taxon>Moraxellales</taxon>
        <taxon>Moraxellaceae</taxon>
        <taxon>Moraxella</taxon>
    </lineage>
</organism>
<gene>
    <name evidence="2" type="ORF">LU297_07340</name>
</gene>
<proteinExistence type="predicted"/>
<dbReference type="PANTHER" id="PTHR30290:SF83">
    <property type="entry name" value="ABC TRANSPORTER SUBSTRATE-BINDING PROTEIN"/>
    <property type="match status" value="1"/>
</dbReference>
<evidence type="ECO:0000313" key="2">
    <source>
        <dbReference type="EMBL" id="UXZ04398.1"/>
    </source>
</evidence>
<protein>
    <submittedName>
        <fullName evidence="2">ABC transporter substrate-binding protein</fullName>
    </submittedName>
</protein>
<dbReference type="InterPro" id="IPR000914">
    <property type="entry name" value="SBP_5_dom"/>
</dbReference>
<dbReference type="InterPro" id="IPR039424">
    <property type="entry name" value="SBP_5"/>
</dbReference>
<dbReference type="InterPro" id="IPR030678">
    <property type="entry name" value="Peptide/Ni-bd"/>
</dbReference>
<dbReference type="Gene3D" id="3.10.105.10">
    <property type="entry name" value="Dipeptide-binding Protein, Domain 3"/>
    <property type="match status" value="1"/>
</dbReference>
<reference evidence="2" key="1">
    <citation type="submission" date="2021-12" db="EMBL/GenBank/DDBJ databases">
        <title>taxonomy of Moraxella sp. ZY201224.</title>
        <authorList>
            <person name="Li F."/>
        </authorList>
    </citation>
    <scope>NUCLEOTIDE SEQUENCE</scope>
    <source>
        <strain evidence="2">ZY201224</strain>
    </source>
</reference>
<dbReference type="CDD" id="cd08490">
    <property type="entry name" value="PBP2_NikA_DppA_OppA_like_3"/>
    <property type="match status" value="1"/>
</dbReference>